<proteinExistence type="inferred from homology"/>
<keyword evidence="3" id="KW-1185">Reference proteome</keyword>
<gene>
    <name evidence="2" type="ORF">Q4F26_01255</name>
</gene>
<dbReference type="PANTHER" id="PTHR34297:SF1">
    <property type="entry name" value="ASP23_GLS24 FAMILY ENVELOPE STRESS RESPONSE PROTEIN"/>
    <property type="match status" value="1"/>
</dbReference>
<dbReference type="AlphaFoldDB" id="A0AA43UAZ8"/>
<dbReference type="InterPro" id="IPR005531">
    <property type="entry name" value="Asp23"/>
</dbReference>
<dbReference type="Pfam" id="PF03780">
    <property type="entry name" value="Asp23"/>
    <property type="match status" value="1"/>
</dbReference>
<dbReference type="Proteomes" id="UP001171751">
    <property type="component" value="Unassembled WGS sequence"/>
</dbReference>
<evidence type="ECO:0000256" key="1">
    <source>
        <dbReference type="ARBA" id="ARBA00005721"/>
    </source>
</evidence>
<reference evidence="2" key="1">
    <citation type="submission" date="2023-07" db="EMBL/GenBank/DDBJ databases">
        <title>Between Cages and Wild: Unraveling the Impact of Captivity on Animal Microbiomes and Antimicrobial Resistance.</title>
        <authorList>
            <person name="Schmartz G.P."/>
            <person name="Rehner J."/>
            <person name="Schuff M.J."/>
            <person name="Becker S.L."/>
            <person name="Kravczyk M."/>
            <person name="Gurevich A."/>
            <person name="Francke R."/>
            <person name="Mueller R."/>
            <person name="Keller V."/>
            <person name="Keller A."/>
        </authorList>
    </citation>
    <scope>NUCLEOTIDE SEQUENCE</scope>
    <source>
        <strain evidence="2">S39M_St_73</strain>
    </source>
</reference>
<evidence type="ECO:0000313" key="3">
    <source>
        <dbReference type="Proteomes" id="UP001171751"/>
    </source>
</evidence>
<name>A0AA43UAZ8_9LACT</name>
<protein>
    <submittedName>
        <fullName evidence="2">Asp23/Gls24 family envelope stress response protein</fullName>
    </submittedName>
</protein>
<evidence type="ECO:0000313" key="2">
    <source>
        <dbReference type="EMBL" id="MDO5456949.1"/>
    </source>
</evidence>
<accession>A0AA43UAZ8</accession>
<comment type="caution">
    <text evidence="2">The sequence shown here is derived from an EMBL/GenBank/DDBJ whole genome shotgun (WGS) entry which is preliminary data.</text>
</comment>
<organism evidence="2 3">
    <name type="scientific">Atopococcus tabaci</name>
    <dbReference type="NCBI Taxonomy" id="269774"/>
    <lineage>
        <taxon>Bacteria</taxon>
        <taxon>Bacillati</taxon>
        <taxon>Bacillota</taxon>
        <taxon>Bacilli</taxon>
        <taxon>Lactobacillales</taxon>
        <taxon>Carnobacteriaceae</taxon>
        <taxon>Atopococcus</taxon>
    </lineage>
</organism>
<dbReference type="EMBL" id="JAUNQW010000003">
    <property type="protein sequence ID" value="MDO5456949.1"/>
    <property type="molecule type" value="Genomic_DNA"/>
</dbReference>
<dbReference type="PANTHER" id="PTHR34297">
    <property type="entry name" value="HYPOTHETICAL CYTOSOLIC PROTEIN-RELATED"/>
    <property type="match status" value="1"/>
</dbReference>
<sequence>MDNNTVTNDKNISLGDIEISQETLEIISGIATNEIDGVEGMSGNFTTGVTELFGHKNHQKGISLSTTDYGQLAIDVYCYLHYGVNIPQVVKEIQNNIKSQVLYMTEIDLAEVNIHIVDIVPPKSETTETFDFAKHSVTE</sequence>
<comment type="similarity">
    <text evidence="1">Belongs to the asp23 family.</text>
</comment>